<dbReference type="Gene3D" id="1.10.357.10">
    <property type="entry name" value="Tetracycline Repressor, domain 2"/>
    <property type="match status" value="1"/>
</dbReference>
<dbReference type="EMBL" id="JBHSCN010000005">
    <property type="protein sequence ID" value="MFC4243775.1"/>
    <property type="molecule type" value="Genomic_DNA"/>
</dbReference>
<keyword evidence="5" id="KW-1185">Reference proteome</keyword>
<dbReference type="SUPFAM" id="SSF48498">
    <property type="entry name" value="Tetracyclin repressor-like, C-terminal domain"/>
    <property type="match status" value="1"/>
</dbReference>
<evidence type="ECO:0000313" key="4">
    <source>
        <dbReference type="EMBL" id="MFC4243775.1"/>
    </source>
</evidence>
<keyword evidence="1 2" id="KW-0238">DNA-binding</keyword>
<organism evidence="4 5">
    <name type="scientific">Gryllotalpicola reticulitermitis</name>
    <dbReference type="NCBI Taxonomy" id="1184153"/>
    <lineage>
        <taxon>Bacteria</taxon>
        <taxon>Bacillati</taxon>
        <taxon>Actinomycetota</taxon>
        <taxon>Actinomycetes</taxon>
        <taxon>Micrococcales</taxon>
        <taxon>Microbacteriaceae</taxon>
        <taxon>Gryllotalpicola</taxon>
    </lineage>
</organism>
<dbReference type="PANTHER" id="PTHR30055">
    <property type="entry name" value="HTH-TYPE TRANSCRIPTIONAL REGULATOR RUTR"/>
    <property type="match status" value="1"/>
</dbReference>
<dbReference type="InterPro" id="IPR050109">
    <property type="entry name" value="HTH-type_TetR-like_transc_reg"/>
</dbReference>
<dbReference type="InterPro" id="IPR001647">
    <property type="entry name" value="HTH_TetR"/>
</dbReference>
<comment type="caution">
    <text evidence="4">The sequence shown here is derived from an EMBL/GenBank/DDBJ whole genome shotgun (WGS) entry which is preliminary data.</text>
</comment>
<protein>
    <submittedName>
        <fullName evidence="4">TetR/AcrR family transcriptional regulator</fullName>
    </submittedName>
</protein>
<accession>A0ABV8Q616</accession>
<dbReference type="PROSITE" id="PS50977">
    <property type="entry name" value="HTH_TETR_2"/>
    <property type="match status" value="1"/>
</dbReference>
<feature type="DNA-binding region" description="H-T-H motif" evidence="2">
    <location>
        <begin position="40"/>
        <end position="59"/>
    </location>
</feature>
<evidence type="ECO:0000259" key="3">
    <source>
        <dbReference type="PROSITE" id="PS50977"/>
    </source>
</evidence>
<reference evidence="5" key="1">
    <citation type="journal article" date="2019" name="Int. J. Syst. Evol. Microbiol.">
        <title>The Global Catalogue of Microorganisms (GCM) 10K type strain sequencing project: providing services to taxonomists for standard genome sequencing and annotation.</title>
        <authorList>
            <consortium name="The Broad Institute Genomics Platform"/>
            <consortium name="The Broad Institute Genome Sequencing Center for Infectious Disease"/>
            <person name="Wu L."/>
            <person name="Ma J."/>
        </authorList>
    </citation>
    <scope>NUCLEOTIDE SEQUENCE [LARGE SCALE GENOMIC DNA]</scope>
    <source>
        <strain evidence="5">CGMCC 1.10363</strain>
    </source>
</reference>
<dbReference type="InterPro" id="IPR036271">
    <property type="entry name" value="Tet_transcr_reg_TetR-rel_C_sf"/>
</dbReference>
<proteinExistence type="predicted"/>
<evidence type="ECO:0000256" key="2">
    <source>
        <dbReference type="PROSITE-ProRule" id="PRU00335"/>
    </source>
</evidence>
<evidence type="ECO:0000256" key="1">
    <source>
        <dbReference type="ARBA" id="ARBA00023125"/>
    </source>
</evidence>
<dbReference type="Proteomes" id="UP001595900">
    <property type="component" value="Unassembled WGS sequence"/>
</dbReference>
<sequence>MSTSETRDASPRPYHHGNLRPTLLDIAEQVLRDDGIESVTLRELARKAGVSHAAPSRHFADRNALLIALAAAGYQRLGELVIAAVDHAGTDFNAQFRALASTFVRFAIDNSALLDVMFTIGKNREAEELRTATAPLYAAFGALVDRGLALGALRGGDADRVRPLIIATMQGVAAFAAADRIAATRVDAMVEDACLLFTM</sequence>
<dbReference type="Pfam" id="PF00440">
    <property type="entry name" value="TetR_N"/>
    <property type="match status" value="1"/>
</dbReference>
<feature type="domain" description="HTH tetR-type" evidence="3">
    <location>
        <begin position="17"/>
        <end position="77"/>
    </location>
</feature>
<dbReference type="InterPro" id="IPR009057">
    <property type="entry name" value="Homeodomain-like_sf"/>
</dbReference>
<dbReference type="RefSeq" id="WP_390228854.1">
    <property type="nucleotide sequence ID" value="NZ_JBHSCN010000005.1"/>
</dbReference>
<dbReference type="PANTHER" id="PTHR30055:SF220">
    <property type="entry name" value="TETR-FAMILY REGULATORY PROTEIN"/>
    <property type="match status" value="1"/>
</dbReference>
<name>A0ABV8Q616_9MICO</name>
<dbReference type="SUPFAM" id="SSF46689">
    <property type="entry name" value="Homeodomain-like"/>
    <property type="match status" value="1"/>
</dbReference>
<evidence type="ECO:0000313" key="5">
    <source>
        <dbReference type="Proteomes" id="UP001595900"/>
    </source>
</evidence>
<gene>
    <name evidence="4" type="ORF">ACFOYW_10345</name>
</gene>